<dbReference type="RefSeq" id="XP_067926320.1">
    <property type="nucleotide sequence ID" value="XM_068061703.1"/>
</dbReference>
<accession>A0A2C6LBI7</accession>
<feature type="transmembrane region" description="Helical" evidence="2">
    <location>
        <begin position="253"/>
        <end position="273"/>
    </location>
</feature>
<reference evidence="3 4" key="1">
    <citation type="journal article" date="2017" name="Int. J. Parasitol.">
        <title>The genome of the protozoan parasite Cystoisospora suis and a reverse vaccinology approach to identify vaccine candidates.</title>
        <authorList>
            <person name="Palmieri N."/>
            <person name="Shrestha A."/>
            <person name="Ruttkowski B."/>
            <person name="Beck T."/>
            <person name="Vogl C."/>
            <person name="Tomley F."/>
            <person name="Blake D.P."/>
            <person name="Joachim A."/>
        </authorList>
    </citation>
    <scope>NUCLEOTIDE SEQUENCE [LARGE SCALE GENOMIC DNA]</scope>
    <source>
        <strain evidence="3 4">Wien I</strain>
    </source>
</reference>
<keyword evidence="2" id="KW-0472">Membrane</keyword>
<gene>
    <name evidence="3" type="ORF">CSUI_001497</name>
</gene>
<feature type="non-terminal residue" evidence="3">
    <location>
        <position position="391"/>
    </location>
</feature>
<proteinExistence type="predicted"/>
<evidence type="ECO:0000256" key="1">
    <source>
        <dbReference type="SAM" id="MobiDB-lite"/>
    </source>
</evidence>
<keyword evidence="2" id="KW-1133">Transmembrane helix</keyword>
<dbReference type="VEuPathDB" id="ToxoDB:CSUI_001497"/>
<evidence type="ECO:0008006" key="5">
    <source>
        <dbReference type="Google" id="ProtNLM"/>
    </source>
</evidence>
<dbReference type="AlphaFoldDB" id="A0A2C6LBI7"/>
<sequence length="391" mass="42467">MRGGSKDPTRLVGILGEEVDRSLQGKDSARRDLAESGRVWEKNELGGHGQGFRESPTKRRARGYSGSRGERRQAVSRGSPGDVGAPARCAPFPSCCSFWISCFSRLSPQFVLRSTSSSPQYEVAGIDFASRFSPLLPPSISHLSLGKVCRARQSHDMKGVSLAAVVRRAVRVLPAQTDCANTVRSYSPLSPSAHSFVSISSPRSGSLPVSLVELSNWRNFSFGGKRFVASSFALLKRRVSSFFISSRAFSRCFVGAPSCFLLLSIYLLLFYIVSSPYRHSKHSQTAFCSPVDSVFPLPSFCPAPPTLFSPVLLGVSAGSLQPPPVSFSRPLRRWEFVNDLSSESLLSVPSSRRMFRSSDPFLQSSPNRSSSQTKFSTGAISGLSLLSSSLS</sequence>
<evidence type="ECO:0000313" key="3">
    <source>
        <dbReference type="EMBL" id="PHJ24648.1"/>
    </source>
</evidence>
<evidence type="ECO:0000313" key="4">
    <source>
        <dbReference type="Proteomes" id="UP000221165"/>
    </source>
</evidence>
<dbReference type="GeneID" id="94424914"/>
<dbReference type="EMBL" id="MIGC01000601">
    <property type="protein sequence ID" value="PHJ24648.1"/>
    <property type="molecule type" value="Genomic_DNA"/>
</dbReference>
<feature type="region of interest" description="Disordered" evidence="1">
    <location>
        <begin position="23"/>
        <end position="83"/>
    </location>
</feature>
<protein>
    <recommendedName>
        <fullName evidence="5">Transmembrane protein</fullName>
    </recommendedName>
</protein>
<feature type="compositionally biased region" description="Basic and acidic residues" evidence="1">
    <location>
        <begin position="23"/>
        <end position="45"/>
    </location>
</feature>
<comment type="caution">
    <text evidence="3">The sequence shown here is derived from an EMBL/GenBank/DDBJ whole genome shotgun (WGS) entry which is preliminary data.</text>
</comment>
<organism evidence="3 4">
    <name type="scientific">Cystoisospora suis</name>
    <dbReference type="NCBI Taxonomy" id="483139"/>
    <lineage>
        <taxon>Eukaryota</taxon>
        <taxon>Sar</taxon>
        <taxon>Alveolata</taxon>
        <taxon>Apicomplexa</taxon>
        <taxon>Conoidasida</taxon>
        <taxon>Coccidia</taxon>
        <taxon>Eucoccidiorida</taxon>
        <taxon>Eimeriorina</taxon>
        <taxon>Sarcocystidae</taxon>
        <taxon>Cystoisospora</taxon>
    </lineage>
</organism>
<keyword evidence="2" id="KW-0812">Transmembrane</keyword>
<evidence type="ECO:0000256" key="2">
    <source>
        <dbReference type="SAM" id="Phobius"/>
    </source>
</evidence>
<keyword evidence="4" id="KW-1185">Reference proteome</keyword>
<dbReference type="Proteomes" id="UP000221165">
    <property type="component" value="Unassembled WGS sequence"/>
</dbReference>
<name>A0A2C6LBI7_9APIC</name>